<sequence>MPINLNKKTINLKNLLFLSILFILSILMILNVSFIKANPQLSTVLSGDKLKLGEIANNTKEEIKKAVKVKDTSLNDKTIKVEVIEATKAKVTVDGYDGDVEVTFTVKAVEKAKLSTVLTTKELGEIKNTKEAVKEAVEEKNTGLKGKNLTVTLTEGKNEAKITSTDFDGEETVTFTPKPFYKTTWFWVTFSILTIASIGGVFVYKNNKASK</sequence>
<reference evidence="2 3" key="1">
    <citation type="journal article" date="2018" name="BMC Genomics">
        <title>Comparative genome analysis of jujube witches'-broom Phytoplasma, an obligate pathogen that causes jujube witches'-broom disease.</title>
        <authorList>
            <person name="Wang J."/>
            <person name="Song L."/>
            <person name="Jiao Q."/>
            <person name="Yang S."/>
            <person name="Gao R."/>
            <person name="Lu X."/>
            <person name="Zhou G."/>
        </authorList>
    </citation>
    <scope>NUCLEOTIDE SEQUENCE [LARGE SCALE GENOMIC DNA]</scope>
    <source>
        <strain evidence="2">Jwb-nky</strain>
    </source>
</reference>
<dbReference type="Proteomes" id="UP000272462">
    <property type="component" value="Chromosome"/>
</dbReference>
<keyword evidence="1" id="KW-0472">Membrane</keyword>
<keyword evidence="1" id="KW-1133">Transmembrane helix</keyword>
<evidence type="ECO:0000313" key="2">
    <source>
        <dbReference type="EMBL" id="AYJ01365.1"/>
    </source>
</evidence>
<name>A0A660HMW6_ZIZJU</name>
<accession>A0A660HMW6</accession>
<dbReference type="RefSeq" id="WP_121464077.1">
    <property type="nucleotide sequence ID" value="NZ_CP025121.1"/>
</dbReference>
<feature type="transmembrane region" description="Helical" evidence="1">
    <location>
        <begin position="185"/>
        <end position="204"/>
    </location>
</feature>
<feature type="transmembrane region" description="Helical" evidence="1">
    <location>
        <begin position="12"/>
        <end position="35"/>
    </location>
</feature>
<dbReference type="AlphaFoldDB" id="A0A660HMW6"/>
<evidence type="ECO:0000256" key="1">
    <source>
        <dbReference type="SAM" id="Phobius"/>
    </source>
</evidence>
<keyword evidence="3" id="KW-1185">Reference proteome</keyword>
<dbReference type="EMBL" id="CP025121">
    <property type="protein sequence ID" value="AYJ01365.1"/>
    <property type="molecule type" value="Genomic_DNA"/>
</dbReference>
<organism evidence="2 3">
    <name type="scientific">Ziziphus jujuba witches'-broom phytoplasma</name>
    <dbReference type="NCBI Taxonomy" id="135727"/>
    <lineage>
        <taxon>Bacteria</taxon>
        <taxon>Bacillati</taxon>
        <taxon>Mycoplasmatota</taxon>
        <taxon>Mollicutes</taxon>
        <taxon>Acholeplasmatales</taxon>
        <taxon>Acholeplasmataceae</taxon>
        <taxon>Candidatus Phytoplasma</taxon>
        <taxon>16SrV (Elm yellows group)</taxon>
    </lineage>
</organism>
<evidence type="ECO:0000313" key="3">
    <source>
        <dbReference type="Proteomes" id="UP000272462"/>
    </source>
</evidence>
<gene>
    <name evidence="2" type="ORF">CWO85_02535</name>
</gene>
<dbReference type="KEGG" id="pzi:CWO85_02535"/>
<evidence type="ECO:0008006" key="4">
    <source>
        <dbReference type="Google" id="ProtNLM"/>
    </source>
</evidence>
<protein>
    <recommendedName>
        <fullName evidence="4">Antigenic membrane protein</fullName>
    </recommendedName>
</protein>
<keyword evidence="1" id="KW-0812">Transmembrane</keyword>
<proteinExistence type="predicted"/>